<dbReference type="Gramene" id="KRH29975">
    <property type="protein sequence ID" value="KRH29975"/>
    <property type="gene ID" value="GLYMA_11G150600"/>
</dbReference>
<proteinExistence type="predicted"/>
<dbReference type="EnsemblPlants" id="KRH29975">
    <property type="protein sequence ID" value="KRH29975"/>
    <property type="gene ID" value="GLYMA_11G150600"/>
</dbReference>
<dbReference type="PaxDb" id="3847-GLYMA11G21041.1"/>
<dbReference type="InterPro" id="IPR051956">
    <property type="entry name" value="eIF2B_epsilon"/>
</dbReference>
<dbReference type="PANTHER" id="PTHR45887:SF1">
    <property type="entry name" value="TRANSLATION INITIATION FACTOR EIF-2B SUBUNIT EPSILON"/>
    <property type="match status" value="1"/>
</dbReference>
<reference evidence="3" key="2">
    <citation type="submission" date="2018-02" db="UniProtKB">
        <authorList>
            <consortium name="EnsemblPlants"/>
        </authorList>
    </citation>
    <scope>IDENTIFICATION</scope>
    <source>
        <strain evidence="3">Williams 82</strain>
    </source>
</reference>
<protein>
    <submittedName>
        <fullName evidence="2 3">Uncharacterized protein</fullName>
    </submittedName>
</protein>
<dbReference type="SMR" id="A0A0R0HHS2"/>
<dbReference type="EMBL" id="CM000844">
    <property type="protein sequence ID" value="KRH29975.1"/>
    <property type="molecule type" value="Genomic_DNA"/>
</dbReference>
<evidence type="ECO:0000313" key="4">
    <source>
        <dbReference type="Proteomes" id="UP000008827"/>
    </source>
</evidence>
<dbReference type="Gene3D" id="1.25.40.180">
    <property type="match status" value="1"/>
</dbReference>
<dbReference type="PANTHER" id="PTHR45887">
    <property type="entry name" value="TRANSLATION INITIATION FACTOR EIF-2B SUBUNIT EPSILON"/>
    <property type="match status" value="1"/>
</dbReference>
<organism evidence="2">
    <name type="scientific">Glycine max</name>
    <name type="common">Soybean</name>
    <name type="synonym">Glycine hispida</name>
    <dbReference type="NCBI Taxonomy" id="3847"/>
    <lineage>
        <taxon>Eukaryota</taxon>
        <taxon>Viridiplantae</taxon>
        <taxon>Streptophyta</taxon>
        <taxon>Embryophyta</taxon>
        <taxon>Tracheophyta</taxon>
        <taxon>Spermatophyta</taxon>
        <taxon>Magnoliopsida</taxon>
        <taxon>eudicotyledons</taxon>
        <taxon>Gunneridae</taxon>
        <taxon>Pentapetalae</taxon>
        <taxon>rosids</taxon>
        <taxon>fabids</taxon>
        <taxon>Fabales</taxon>
        <taxon>Fabaceae</taxon>
        <taxon>Papilionoideae</taxon>
        <taxon>50 kb inversion clade</taxon>
        <taxon>NPAAA clade</taxon>
        <taxon>indigoferoid/millettioid clade</taxon>
        <taxon>Phaseoleae</taxon>
        <taxon>Glycine</taxon>
        <taxon>Glycine subgen. Soja</taxon>
    </lineage>
</organism>
<reference evidence="2" key="3">
    <citation type="submission" date="2018-07" db="EMBL/GenBank/DDBJ databases">
        <title>WGS assembly of Glycine max.</title>
        <authorList>
            <person name="Schmutz J."/>
            <person name="Cannon S."/>
            <person name="Schlueter J."/>
            <person name="Ma J."/>
            <person name="Mitros T."/>
            <person name="Nelson W."/>
            <person name="Hyten D."/>
            <person name="Song Q."/>
            <person name="Thelen J."/>
            <person name="Cheng J."/>
            <person name="Xu D."/>
            <person name="Hellsten U."/>
            <person name="May G."/>
            <person name="Yu Y."/>
            <person name="Sakurai T."/>
            <person name="Umezawa T."/>
            <person name="Bhattacharyya M."/>
            <person name="Sandhu D."/>
            <person name="Valliyodan B."/>
            <person name="Lindquist E."/>
            <person name="Peto M."/>
            <person name="Grant D."/>
            <person name="Shu S."/>
            <person name="Goodstein D."/>
            <person name="Barry K."/>
            <person name="Futrell-Griggs M."/>
            <person name="Abernathy B."/>
            <person name="Du J."/>
            <person name="Tian Z."/>
            <person name="Zhu L."/>
            <person name="Gill N."/>
            <person name="Joshi T."/>
            <person name="Libault M."/>
            <person name="Sethuraman A."/>
            <person name="Zhang X."/>
            <person name="Shinozaki K."/>
            <person name="Nguyen H."/>
            <person name="Wing R."/>
            <person name="Cregan P."/>
            <person name="Specht J."/>
            <person name="Grimwood J."/>
            <person name="Rokhsar D."/>
            <person name="Stacey G."/>
            <person name="Shoemaker R."/>
            <person name="Jackson S."/>
        </authorList>
    </citation>
    <scope>NUCLEOTIDE SEQUENCE</scope>
    <source>
        <tissue evidence="2">Callus</tissue>
    </source>
</reference>
<sequence length="131" mass="14931">MEDDLENDDSFLPPSGELKPNSTYSDDDDHEDSRDDSYYFEKEVEATFLRVVHENIQESHLILEINSLKLSYNKLAADCAGVVFSAMMKYALDTPHSSTGGVLNYERRSKKEVTDQEFSLSKTHNNILTEC</sequence>
<reference evidence="2 3" key="1">
    <citation type="journal article" date="2010" name="Nature">
        <title>Genome sequence of the palaeopolyploid soybean.</title>
        <authorList>
            <person name="Schmutz J."/>
            <person name="Cannon S.B."/>
            <person name="Schlueter J."/>
            <person name="Ma J."/>
            <person name="Mitros T."/>
            <person name="Nelson W."/>
            <person name="Hyten D.L."/>
            <person name="Song Q."/>
            <person name="Thelen J.J."/>
            <person name="Cheng J."/>
            <person name="Xu D."/>
            <person name="Hellsten U."/>
            <person name="May G.D."/>
            <person name="Yu Y."/>
            <person name="Sakurai T."/>
            <person name="Umezawa T."/>
            <person name="Bhattacharyya M.K."/>
            <person name="Sandhu D."/>
            <person name="Valliyodan B."/>
            <person name="Lindquist E."/>
            <person name="Peto M."/>
            <person name="Grant D."/>
            <person name="Shu S."/>
            <person name="Goodstein D."/>
            <person name="Barry K."/>
            <person name="Futrell-Griggs M."/>
            <person name="Abernathy B."/>
            <person name="Du J."/>
            <person name="Tian Z."/>
            <person name="Zhu L."/>
            <person name="Gill N."/>
            <person name="Joshi T."/>
            <person name="Libault M."/>
            <person name="Sethuraman A."/>
            <person name="Zhang X.-C."/>
            <person name="Shinozaki K."/>
            <person name="Nguyen H.T."/>
            <person name="Wing R.A."/>
            <person name="Cregan P."/>
            <person name="Specht J."/>
            <person name="Grimwood J."/>
            <person name="Rokhsar D."/>
            <person name="Stacey G."/>
            <person name="Shoemaker R.C."/>
            <person name="Jackson S.A."/>
        </authorList>
    </citation>
    <scope>NUCLEOTIDE SEQUENCE</scope>
    <source>
        <strain evidence="3">cv. Williams 82</strain>
        <tissue evidence="2">Callus</tissue>
    </source>
</reference>
<dbReference type="SUPFAM" id="SSF48371">
    <property type="entry name" value="ARM repeat"/>
    <property type="match status" value="1"/>
</dbReference>
<dbReference type="AlphaFoldDB" id="A0A0R0HHS2"/>
<dbReference type="Proteomes" id="UP000008827">
    <property type="component" value="Chromosome 11"/>
</dbReference>
<evidence type="ECO:0000313" key="2">
    <source>
        <dbReference type="EMBL" id="KRH29975.1"/>
    </source>
</evidence>
<dbReference type="STRING" id="3847.A0A0R0HHS2"/>
<dbReference type="InParanoid" id="A0A0R0HHS2"/>
<dbReference type="InterPro" id="IPR016024">
    <property type="entry name" value="ARM-type_fold"/>
</dbReference>
<feature type="region of interest" description="Disordered" evidence="1">
    <location>
        <begin position="1"/>
        <end position="36"/>
    </location>
</feature>
<name>A0A0R0HHS2_SOYBN</name>
<keyword evidence="4" id="KW-1185">Reference proteome</keyword>
<accession>A0A0R0HHS2</accession>
<evidence type="ECO:0000256" key="1">
    <source>
        <dbReference type="SAM" id="MobiDB-lite"/>
    </source>
</evidence>
<evidence type="ECO:0000313" key="3">
    <source>
        <dbReference type="EnsemblPlants" id="KRH29975"/>
    </source>
</evidence>
<gene>
    <name evidence="2" type="ORF">GLYMA_11G150600</name>
</gene>